<dbReference type="SUPFAM" id="SSF75500">
    <property type="entry name" value="Putative transcriptional regulator TM1602, C-terminal domain"/>
    <property type="match status" value="1"/>
</dbReference>
<dbReference type="STRING" id="1423727.FC34_GL001349"/>
<feature type="domain" description="Helix-turn-helix type 11" evidence="3">
    <location>
        <begin position="7"/>
        <end position="59"/>
    </location>
</feature>
<feature type="binding site" evidence="1">
    <location>
        <position position="83"/>
    </location>
    <ligand>
        <name>Ni(2+)</name>
        <dbReference type="ChEBI" id="CHEBI:49786"/>
    </ligand>
</feature>
<evidence type="ECO:0000256" key="1">
    <source>
        <dbReference type="PIRSR" id="PIRSR037847-1"/>
    </source>
</evidence>
<evidence type="ECO:0000259" key="3">
    <source>
        <dbReference type="Pfam" id="PF08279"/>
    </source>
</evidence>
<feature type="binding site" evidence="1">
    <location>
        <position position="142"/>
    </location>
    <ligand>
        <name>Ni(2+)</name>
        <dbReference type="ChEBI" id="CHEBI:49786"/>
    </ligand>
</feature>
<feature type="binding site" evidence="1">
    <location>
        <position position="75"/>
    </location>
    <ligand>
        <name>Ni(2+)</name>
        <dbReference type="ChEBI" id="CHEBI:49786"/>
    </ligand>
</feature>
<dbReference type="InterPro" id="IPR035922">
    <property type="entry name" value="3H_dom_sf"/>
</dbReference>
<keyword evidence="1" id="KW-0533">Nickel</keyword>
<evidence type="ECO:0000259" key="2">
    <source>
        <dbReference type="Pfam" id="PF02829"/>
    </source>
</evidence>
<dbReference type="InterPro" id="IPR036388">
    <property type="entry name" value="WH-like_DNA-bd_sf"/>
</dbReference>
<reference evidence="4 5" key="1">
    <citation type="journal article" date="2015" name="Genome Announc.">
        <title>Expanding the biotechnology potential of lactobacilli through comparative genomics of 213 strains and associated genera.</title>
        <authorList>
            <person name="Sun Z."/>
            <person name="Harris H.M."/>
            <person name="McCann A."/>
            <person name="Guo C."/>
            <person name="Argimon S."/>
            <person name="Zhang W."/>
            <person name="Yang X."/>
            <person name="Jeffery I.B."/>
            <person name="Cooney J.C."/>
            <person name="Kagawa T.F."/>
            <person name="Liu W."/>
            <person name="Song Y."/>
            <person name="Salvetti E."/>
            <person name="Wrobel A."/>
            <person name="Rasinkangas P."/>
            <person name="Parkhill J."/>
            <person name="Rea M.C."/>
            <person name="O'Sullivan O."/>
            <person name="Ritari J."/>
            <person name="Douillard F.P."/>
            <person name="Paul Ross R."/>
            <person name="Yang R."/>
            <person name="Briner A.E."/>
            <person name="Felis G.E."/>
            <person name="de Vos W.M."/>
            <person name="Barrangou R."/>
            <person name="Klaenhammer T.R."/>
            <person name="Caufield P.W."/>
            <person name="Cui Y."/>
            <person name="Zhang H."/>
            <person name="O'Toole P.W."/>
        </authorList>
    </citation>
    <scope>NUCLEOTIDE SEQUENCE [LARGE SCALE GENOMIC DNA]</scope>
    <source>
        <strain evidence="4 5">DSM 23927</strain>
    </source>
</reference>
<accession>A0A0R2B847</accession>
<dbReference type="InterPro" id="IPR004173">
    <property type="entry name" value="3H_domain"/>
</dbReference>
<dbReference type="Pfam" id="PF08279">
    <property type="entry name" value="HTH_11"/>
    <property type="match status" value="1"/>
</dbReference>
<dbReference type="InterPro" id="IPR013196">
    <property type="entry name" value="HTH_11"/>
</dbReference>
<dbReference type="PIRSF" id="PIRSF037847">
    <property type="entry name" value="NiaR"/>
    <property type="match status" value="1"/>
</dbReference>
<dbReference type="InterPro" id="IPR036390">
    <property type="entry name" value="WH_DNA-bd_sf"/>
</dbReference>
<dbReference type="PATRIC" id="fig|1423727.3.peg.1369"/>
<dbReference type="SUPFAM" id="SSF46785">
    <property type="entry name" value="Winged helix' DNA-binding domain"/>
    <property type="match status" value="1"/>
</dbReference>
<dbReference type="PANTHER" id="PTHR40068:SF1">
    <property type="entry name" value="TRANSCRIPTION REPRESSOR NIAR-RELATED"/>
    <property type="match status" value="1"/>
</dbReference>
<dbReference type="EMBL" id="AYZQ01000003">
    <property type="protein sequence ID" value="KRM71692.1"/>
    <property type="molecule type" value="Genomic_DNA"/>
</dbReference>
<sequence length="170" mass="18716">MISNSERQAQIKTQLTASERPISASAFAKKFGVSRQSIVGDVALLRAQGEDIVATPRGYEYQQTLQNTAVLAVQHTPEQMGTELLLLVDAGVQVLNVIVDHPVYGELRGELMLKSANDVQHFIRKVTTSQAHLLSELTQGVHLHTIAFDDVQQLTHVRDQLKAAGFLYEG</sequence>
<dbReference type="Proteomes" id="UP000051672">
    <property type="component" value="Unassembled WGS sequence"/>
</dbReference>
<dbReference type="PANTHER" id="PTHR40068">
    <property type="entry name" value="TRANSCRIPTION REPRESSOR NIAR-RELATED"/>
    <property type="match status" value="1"/>
</dbReference>
<evidence type="ECO:0000313" key="5">
    <source>
        <dbReference type="Proteomes" id="UP000051672"/>
    </source>
</evidence>
<protein>
    <submittedName>
        <fullName evidence="4">Transcriptional regulator</fullName>
    </submittedName>
</protein>
<dbReference type="InterPro" id="IPR026043">
    <property type="entry name" value="NadR"/>
</dbReference>
<name>A0A0R2B847_9LACO</name>
<organism evidence="4 5">
    <name type="scientific">Lacticaseibacillus brantae DSM 23927</name>
    <dbReference type="NCBI Taxonomy" id="1423727"/>
    <lineage>
        <taxon>Bacteria</taxon>
        <taxon>Bacillati</taxon>
        <taxon>Bacillota</taxon>
        <taxon>Bacilli</taxon>
        <taxon>Lactobacillales</taxon>
        <taxon>Lactobacillaceae</taxon>
        <taxon>Lacticaseibacillus</taxon>
    </lineage>
</organism>
<dbReference type="Gene3D" id="1.10.10.10">
    <property type="entry name" value="Winged helix-like DNA-binding domain superfamily/Winged helix DNA-binding domain"/>
    <property type="match status" value="1"/>
</dbReference>
<dbReference type="Gene3D" id="3.30.1340.20">
    <property type="entry name" value="3H domain"/>
    <property type="match status" value="1"/>
</dbReference>
<proteinExistence type="predicted"/>
<dbReference type="OrthoDB" id="9792661at2"/>
<comment type="caution">
    <text evidence="4">The sequence shown here is derived from an EMBL/GenBank/DDBJ whole genome shotgun (WGS) entry which is preliminary data.</text>
</comment>
<feature type="binding site" evidence="1">
    <location>
        <position position="144"/>
    </location>
    <ligand>
        <name>Ni(2+)</name>
        <dbReference type="ChEBI" id="CHEBI:49786"/>
    </ligand>
</feature>
<keyword evidence="5" id="KW-1185">Reference proteome</keyword>
<gene>
    <name evidence="4" type="ORF">FC34_GL001349</name>
</gene>
<dbReference type="Pfam" id="PF02829">
    <property type="entry name" value="3H"/>
    <property type="match status" value="1"/>
</dbReference>
<evidence type="ECO:0000313" key="4">
    <source>
        <dbReference type="EMBL" id="KRM71692.1"/>
    </source>
</evidence>
<dbReference type="GO" id="GO:0046872">
    <property type="term" value="F:metal ion binding"/>
    <property type="evidence" value="ECO:0007669"/>
    <property type="project" value="UniProtKB-KW"/>
</dbReference>
<dbReference type="AlphaFoldDB" id="A0A0R2B847"/>
<keyword evidence="1" id="KW-0479">Metal-binding</keyword>
<feature type="domain" description="3H" evidence="2">
    <location>
        <begin position="72"/>
        <end position="167"/>
    </location>
</feature>
<dbReference type="RefSeq" id="WP_083479282.1">
    <property type="nucleotide sequence ID" value="NZ_AYZQ01000003.1"/>
</dbReference>